<proteinExistence type="inferred from homology"/>
<dbReference type="PANTHER" id="PTHR43507">
    <property type="entry name" value="NADH-UBIQUINONE OXIDOREDUCTASE CHAIN 4"/>
    <property type="match status" value="1"/>
</dbReference>
<accession>A0ABW6DEK2</accession>
<evidence type="ECO:0000256" key="2">
    <source>
        <dbReference type="ARBA" id="ARBA00009025"/>
    </source>
</evidence>
<evidence type="ECO:0000313" key="9">
    <source>
        <dbReference type="EMBL" id="MFD3394172.1"/>
    </source>
</evidence>
<dbReference type="PANTHER" id="PTHR43507:SF1">
    <property type="entry name" value="NADH-UBIQUINONE OXIDOREDUCTASE CHAIN 4"/>
    <property type="match status" value="1"/>
</dbReference>
<feature type="transmembrane region" description="Helical" evidence="7">
    <location>
        <begin position="404"/>
        <end position="424"/>
    </location>
</feature>
<dbReference type="InterPro" id="IPR010227">
    <property type="entry name" value="NADH_Q_OxRdtase_chainM/4"/>
</dbReference>
<comment type="subcellular location">
    <subcellularLocation>
        <location evidence="1">Endomembrane system</location>
        <topology evidence="1">Multi-pass membrane protein</topology>
    </subcellularLocation>
    <subcellularLocation>
        <location evidence="6">Membrane</location>
        <topology evidence="6">Multi-pass membrane protein</topology>
    </subcellularLocation>
</comment>
<keyword evidence="5 7" id="KW-0472">Membrane</keyword>
<dbReference type="InterPro" id="IPR003918">
    <property type="entry name" value="NADH_UbQ_OxRdtase"/>
</dbReference>
<dbReference type="InterPro" id="IPR001750">
    <property type="entry name" value="ND/Mrp_TM"/>
</dbReference>
<sequence length="483" mass="52607">MYLLFILLFPLALGSFLLLAKPKNAFVISLTGSIIEAIAVAYVLIQSSQSPNALTISYPWIPEAGLSFSLWVDGINGILIGLTGLLIPFIVGSTANTEKANNPVYQGLILAMQTALVGSFLAKDAFLFYFFFEASLLPIYFLSAQFGGENRIAITFKFFVYTLFGSLFLLIGLIYVYLRTPGAVASSDIEVLVETARSLPATSQNYLFLAFFIAFAIKMPIFPFHTWQPDTYTTSPAQGSMLLGGIMLKMGTYGVIRLVLPMFPLGLITWGTSVMILSIIGIIYGSIIAIQQKDAKRLIAYSSFAHVGLMSAGILTGSLAGIQGALYQMLSHGINIVGLFFIIEIIERRTKTREIAQLGGITQASYMLSVAFVVLSLGSVALPLTNGFIGEFLLLKSVFDQDMWMGIIAGITIILGAVYTLRLIQKSMFGNVSRITKEFEDLTSAEKMVLVPLVILVLLGGIFPQVVLNYSAESVEKLTQLLN</sequence>
<feature type="domain" description="NADH:quinone oxidoreductase/Mrp antiporter transmembrane" evidence="8">
    <location>
        <begin position="122"/>
        <end position="412"/>
    </location>
</feature>
<dbReference type="EC" id="1.6.5.-" evidence="9"/>
<evidence type="ECO:0000313" key="10">
    <source>
        <dbReference type="Proteomes" id="UP001598138"/>
    </source>
</evidence>
<feature type="transmembrane region" description="Helical" evidence="7">
    <location>
        <begin position="206"/>
        <end position="227"/>
    </location>
</feature>
<feature type="transmembrane region" description="Helical" evidence="7">
    <location>
        <begin position="158"/>
        <end position="178"/>
    </location>
</feature>
<feature type="transmembrane region" description="Helical" evidence="7">
    <location>
        <begin position="239"/>
        <end position="256"/>
    </location>
</feature>
<keyword evidence="10" id="KW-1185">Reference proteome</keyword>
<feature type="transmembrane region" description="Helical" evidence="7">
    <location>
        <begin position="68"/>
        <end position="91"/>
    </location>
</feature>
<feature type="transmembrane region" description="Helical" evidence="7">
    <location>
        <begin position="364"/>
        <end position="384"/>
    </location>
</feature>
<keyword evidence="3 6" id="KW-0812">Transmembrane</keyword>
<feature type="transmembrane region" description="Helical" evidence="7">
    <location>
        <begin position="325"/>
        <end position="343"/>
    </location>
</feature>
<evidence type="ECO:0000256" key="6">
    <source>
        <dbReference type="RuleBase" id="RU000320"/>
    </source>
</evidence>
<dbReference type="EMBL" id="JBBKXZ010000002">
    <property type="protein sequence ID" value="MFD3394172.1"/>
    <property type="molecule type" value="Genomic_DNA"/>
</dbReference>
<feature type="transmembrane region" description="Helical" evidence="7">
    <location>
        <begin position="445"/>
        <end position="468"/>
    </location>
</feature>
<evidence type="ECO:0000256" key="1">
    <source>
        <dbReference type="ARBA" id="ARBA00004127"/>
    </source>
</evidence>
<reference evidence="9 10" key="1">
    <citation type="submission" date="2024-03" db="EMBL/GenBank/DDBJ databases">
        <title>Aquirufa genome sequencing.</title>
        <authorList>
            <person name="Pitt A."/>
            <person name="Hahn M.W."/>
        </authorList>
    </citation>
    <scope>NUCLEOTIDE SEQUENCE [LARGE SCALE GENOMIC DNA]</scope>
    <source>
        <strain evidence="9 10">OSTEICH-129V</strain>
    </source>
</reference>
<dbReference type="RefSeq" id="WP_377983057.1">
    <property type="nucleotide sequence ID" value="NZ_JBBKXZ010000002.1"/>
</dbReference>
<feature type="transmembrane region" description="Helical" evidence="7">
    <location>
        <begin position="262"/>
        <end position="286"/>
    </location>
</feature>
<dbReference type="Proteomes" id="UP001598138">
    <property type="component" value="Unassembled WGS sequence"/>
</dbReference>
<evidence type="ECO:0000256" key="5">
    <source>
        <dbReference type="ARBA" id="ARBA00023136"/>
    </source>
</evidence>
<evidence type="ECO:0000256" key="3">
    <source>
        <dbReference type="ARBA" id="ARBA00022692"/>
    </source>
</evidence>
<evidence type="ECO:0000259" key="8">
    <source>
        <dbReference type="Pfam" id="PF00361"/>
    </source>
</evidence>
<comment type="similarity">
    <text evidence="2">Belongs to the complex I subunit 4 family.</text>
</comment>
<dbReference type="NCBIfam" id="TIGR01972">
    <property type="entry name" value="NDH_I_M"/>
    <property type="match status" value="1"/>
</dbReference>
<gene>
    <name evidence="9" type="ORF">U0R10_06035</name>
</gene>
<feature type="transmembrane region" description="Helical" evidence="7">
    <location>
        <begin position="298"/>
        <end position="319"/>
    </location>
</feature>
<comment type="caution">
    <text evidence="9">The sequence shown here is derived from an EMBL/GenBank/DDBJ whole genome shotgun (WGS) entry which is preliminary data.</text>
</comment>
<evidence type="ECO:0000256" key="4">
    <source>
        <dbReference type="ARBA" id="ARBA00022989"/>
    </source>
</evidence>
<dbReference type="GO" id="GO:0016491">
    <property type="term" value="F:oxidoreductase activity"/>
    <property type="evidence" value="ECO:0007669"/>
    <property type="project" value="UniProtKB-KW"/>
</dbReference>
<organism evidence="9 10">
    <name type="scientific">Aquirufa avitistagni</name>
    <dbReference type="NCBI Taxonomy" id="3104728"/>
    <lineage>
        <taxon>Bacteria</taxon>
        <taxon>Pseudomonadati</taxon>
        <taxon>Bacteroidota</taxon>
        <taxon>Cytophagia</taxon>
        <taxon>Cytophagales</taxon>
        <taxon>Flectobacillaceae</taxon>
        <taxon>Aquirufa</taxon>
    </lineage>
</organism>
<keyword evidence="9" id="KW-0560">Oxidoreductase</keyword>
<feature type="transmembrane region" description="Helical" evidence="7">
    <location>
        <begin position="127"/>
        <end position="146"/>
    </location>
</feature>
<feature type="transmembrane region" description="Helical" evidence="7">
    <location>
        <begin position="103"/>
        <end position="121"/>
    </location>
</feature>
<evidence type="ECO:0000256" key="7">
    <source>
        <dbReference type="SAM" id="Phobius"/>
    </source>
</evidence>
<protein>
    <submittedName>
        <fullName evidence="9">NADH-quinone oxidoreductase subunit M</fullName>
        <ecNumber evidence="9">1.6.5.-</ecNumber>
    </submittedName>
</protein>
<keyword evidence="4 7" id="KW-1133">Transmembrane helix</keyword>
<dbReference type="Pfam" id="PF00361">
    <property type="entry name" value="Proton_antipo_M"/>
    <property type="match status" value="1"/>
</dbReference>
<name>A0ABW6DEK2_9BACT</name>
<dbReference type="PRINTS" id="PR01437">
    <property type="entry name" value="NUOXDRDTASE4"/>
</dbReference>